<evidence type="ECO:0000256" key="1">
    <source>
        <dbReference type="SAM" id="MobiDB-lite"/>
    </source>
</evidence>
<sequence>MAAEDEEESGNEEYSRNNHPINHPIHSPLSQEEEEEEEQDIPLLTPSTSTSTIASNPSTISSHLLHSDCKLVNNVISVI</sequence>
<dbReference type="EMBL" id="JAANIU010001252">
    <property type="protein sequence ID" value="KAG1568012.1"/>
    <property type="molecule type" value="Genomic_DNA"/>
</dbReference>
<keyword evidence="3" id="KW-1185">Reference proteome</keyword>
<feature type="region of interest" description="Disordered" evidence="1">
    <location>
        <begin position="1"/>
        <end position="62"/>
    </location>
</feature>
<name>A0A9P6Z082_9FUNG</name>
<protein>
    <submittedName>
        <fullName evidence="2">Uncharacterized protein</fullName>
    </submittedName>
</protein>
<gene>
    <name evidence="2" type="ORF">G6F50_007681</name>
</gene>
<comment type="caution">
    <text evidence="2">The sequence shown here is derived from an EMBL/GenBank/DDBJ whole genome shotgun (WGS) entry which is preliminary data.</text>
</comment>
<dbReference type="Proteomes" id="UP000740926">
    <property type="component" value="Unassembled WGS sequence"/>
</dbReference>
<evidence type="ECO:0000313" key="2">
    <source>
        <dbReference type="EMBL" id="KAG1568012.1"/>
    </source>
</evidence>
<accession>A0A9P6Z082</accession>
<dbReference type="AlphaFoldDB" id="A0A9P6Z082"/>
<evidence type="ECO:0000313" key="3">
    <source>
        <dbReference type="Proteomes" id="UP000740926"/>
    </source>
</evidence>
<proteinExistence type="predicted"/>
<feature type="compositionally biased region" description="Acidic residues" evidence="1">
    <location>
        <begin position="1"/>
        <end position="11"/>
    </location>
</feature>
<reference evidence="2 3" key="1">
    <citation type="journal article" date="2020" name="Microb. Genom.">
        <title>Genetic diversity of clinical and environmental Mucorales isolates obtained from an investigation of mucormycosis cases among solid organ transplant recipients.</title>
        <authorList>
            <person name="Nguyen M.H."/>
            <person name="Kaul D."/>
            <person name="Muto C."/>
            <person name="Cheng S.J."/>
            <person name="Richter R.A."/>
            <person name="Bruno V.M."/>
            <person name="Liu G."/>
            <person name="Beyhan S."/>
            <person name="Sundermann A.J."/>
            <person name="Mounaud S."/>
            <person name="Pasculle A.W."/>
            <person name="Nierman W.C."/>
            <person name="Driscoll E."/>
            <person name="Cumbie R."/>
            <person name="Clancy C.J."/>
            <person name="Dupont C.L."/>
        </authorList>
    </citation>
    <scope>NUCLEOTIDE SEQUENCE [LARGE SCALE GENOMIC DNA]</scope>
    <source>
        <strain evidence="2 3">GL24</strain>
    </source>
</reference>
<feature type="compositionally biased region" description="Acidic residues" evidence="1">
    <location>
        <begin position="31"/>
        <end position="40"/>
    </location>
</feature>
<feature type="compositionally biased region" description="Low complexity" evidence="1">
    <location>
        <begin position="41"/>
        <end position="62"/>
    </location>
</feature>
<organism evidence="2 3">
    <name type="scientific">Rhizopus delemar</name>
    <dbReference type="NCBI Taxonomy" id="936053"/>
    <lineage>
        <taxon>Eukaryota</taxon>
        <taxon>Fungi</taxon>
        <taxon>Fungi incertae sedis</taxon>
        <taxon>Mucoromycota</taxon>
        <taxon>Mucoromycotina</taxon>
        <taxon>Mucoromycetes</taxon>
        <taxon>Mucorales</taxon>
        <taxon>Mucorineae</taxon>
        <taxon>Rhizopodaceae</taxon>
        <taxon>Rhizopus</taxon>
    </lineage>
</organism>